<comment type="caution">
    <text evidence="2">The sequence shown here is derived from an EMBL/GenBank/DDBJ whole genome shotgun (WGS) entry which is preliminary data.</text>
</comment>
<gene>
    <name evidence="2" type="ORF">BN2614_LOCUS2</name>
</gene>
<dbReference type="AlphaFoldDB" id="A0A9X9Q815"/>
<name>A0A9X9Q815_GULGU</name>
<dbReference type="Proteomes" id="UP000269945">
    <property type="component" value="Unassembled WGS sequence"/>
</dbReference>
<dbReference type="EMBL" id="CYRY02043843">
    <property type="protein sequence ID" value="VCX38493.1"/>
    <property type="molecule type" value="Genomic_DNA"/>
</dbReference>
<sequence>MGMGKPESLKLAGMNLLPRLGLGTLPFRLTGGPGPGGRVCRSPRQPRVLGDSGVGIGLREAPLGRPRGGERVLRGAP</sequence>
<reference evidence="2 3" key="1">
    <citation type="submission" date="2018-10" db="EMBL/GenBank/DDBJ databases">
        <authorList>
            <person name="Ekblom R."/>
            <person name="Jareborg N."/>
        </authorList>
    </citation>
    <scope>NUCLEOTIDE SEQUENCE [LARGE SCALE GENOMIC DNA]</scope>
    <source>
        <tissue evidence="2">Muscle</tissue>
    </source>
</reference>
<organism evidence="2 3">
    <name type="scientific">Gulo gulo</name>
    <name type="common">Wolverine</name>
    <name type="synonym">Gluton</name>
    <dbReference type="NCBI Taxonomy" id="48420"/>
    <lineage>
        <taxon>Eukaryota</taxon>
        <taxon>Metazoa</taxon>
        <taxon>Chordata</taxon>
        <taxon>Craniata</taxon>
        <taxon>Vertebrata</taxon>
        <taxon>Euteleostomi</taxon>
        <taxon>Mammalia</taxon>
        <taxon>Eutheria</taxon>
        <taxon>Laurasiatheria</taxon>
        <taxon>Carnivora</taxon>
        <taxon>Caniformia</taxon>
        <taxon>Musteloidea</taxon>
        <taxon>Mustelidae</taxon>
        <taxon>Guloninae</taxon>
        <taxon>Gulo</taxon>
    </lineage>
</organism>
<keyword evidence="3" id="KW-1185">Reference proteome</keyword>
<feature type="compositionally biased region" description="Basic and acidic residues" evidence="1">
    <location>
        <begin position="67"/>
        <end position="77"/>
    </location>
</feature>
<accession>A0A9X9Q815</accession>
<protein>
    <submittedName>
        <fullName evidence="2">Uncharacterized protein</fullName>
    </submittedName>
</protein>
<proteinExistence type="predicted"/>
<evidence type="ECO:0000313" key="3">
    <source>
        <dbReference type="Proteomes" id="UP000269945"/>
    </source>
</evidence>
<evidence type="ECO:0000256" key="1">
    <source>
        <dbReference type="SAM" id="MobiDB-lite"/>
    </source>
</evidence>
<evidence type="ECO:0000313" key="2">
    <source>
        <dbReference type="EMBL" id="VCX38493.1"/>
    </source>
</evidence>
<feature type="region of interest" description="Disordered" evidence="1">
    <location>
        <begin position="33"/>
        <end position="77"/>
    </location>
</feature>